<evidence type="ECO:0000256" key="1">
    <source>
        <dbReference type="SAM" id="MobiDB-lite"/>
    </source>
</evidence>
<protein>
    <submittedName>
        <fullName evidence="2">Uncharacterized protein</fullName>
    </submittedName>
</protein>
<accession>A0A445M9P2</accession>
<feature type="compositionally biased region" description="Basic and acidic residues" evidence="1">
    <location>
        <begin position="1"/>
        <end position="21"/>
    </location>
</feature>
<dbReference type="AlphaFoldDB" id="A0A445M9P2"/>
<gene>
    <name evidence="2" type="ORF">BHM03_00002521</name>
</gene>
<proteinExistence type="predicted"/>
<dbReference type="EMBL" id="KV875478">
    <property type="protein sequence ID" value="RZR70963.1"/>
    <property type="molecule type" value="Genomic_DNA"/>
</dbReference>
<feature type="region of interest" description="Disordered" evidence="1">
    <location>
        <begin position="1"/>
        <end position="25"/>
    </location>
</feature>
<organism evidence="2">
    <name type="scientific">Ensete ventricosum</name>
    <name type="common">Abyssinian banana</name>
    <name type="synonym">Musa ensete</name>
    <dbReference type="NCBI Taxonomy" id="4639"/>
    <lineage>
        <taxon>Eukaryota</taxon>
        <taxon>Viridiplantae</taxon>
        <taxon>Streptophyta</taxon>
        <taxon>Embryophyta</taxon>
        <taxon>Tracheophyta</taxon>
        <taxon>Spermatophyta</taxon>
        <taxon>Magnoliopsida</taxon>
        <taxon>Liliopsida</taxon>
        <taxon>Zingiberales</taxon>
        <taxon>Musaceae</taxon>
        <taxon>Ensete</taxon>
    </lineage>
</organism>
<feature type="region of interest" description="Disordered" evidence="1">
    <location>
        <begin position="104"/>
        <end position="124"/>
    </location>
</feature>
<sequence length="124" mass="14521">MDEFSKAKGRDDKSNRVESSEGRCYPPVKGLRRVTIRTNKVSTNGVVVTMYWHHPLYYISGQTSYNMGFEKHFERIALCQHHNETHWLVEHRSVFDASTEYSIHEENRGGKNKRKQETHLSVVL</sequence>
<name>A0A445M9P2_ENSVE</name>
<dbReference type="Proteomes" id="UP000290560">
    <property type="component" value="Unassembled WGS sequence"/>
</dbReference>
<reference evidence="2" key="1">
    <citation type="journal article" date="2018" name="Data Brief">
        <title>Genome sequence data from 17 accessions of Ensete ventricosum, a staple food crop for millions in Ethiopia.</title>
        <authorList>
            <person name="Yemataw Z."/>
            <person name="Muzemil S."/>
            <person name="Ambachew D."/>
            <person name="Tripathi L."/>
            <person name="Tesfaye K."/>
            <person name="Chala A."/>
            <person name="Farbos A."/>
            <person name="O'Neill P."/>
            <person name="Moore K."/>
            <person name="Grant M."/>
            <person name="Studholme D.J."/>
        </authorList>
    </citation>
    <scope>NUCLEOTIDE SEQUENCE [LARGE SCALE GENOMIC DNA]</scope>
    <source>
        <tissue evidence="2">Leaf</tissue>
    </source>
</reference>
<evidence type="ECO:0000313" key="2">
    <source>
        <dbReference type="EMBL" id="RZR70963.1"/>
    </source>
</evidence>